<feature type="region of interest" description="Disordered" evidence="1">
    <location>
        <begin position="93"/>
        <end position="155"/>
    </location>
</feature>
<proteinExistence type="predicted"/>
<organism evidence="2 3">
    <name type="scientific">Megalurothrips usitatus</name>
    <name type="common">bean blossom thrips</name>
    <dbReference type="NCBI Taxonomy" id="439358"/>
    <lineage>
        <taxon>Eukaryota</taxon>
        <taxon>Metazoa</taxon>
        <taxon>Ecdysozoa</taxon>
        <taxon>Arthropoda</taxon>
        <taxon>Hexapoda</taxon>
        <taxon>Insecta</taxon>
        <taxon>Pterygota</taxon>
        <taxon>Neoptera</taxon>
        <taxon>Paraneoptera</taxon>
        <taxon>Thysanoptera</taxon>
        <taxon>Terebrantia</taxon>
        <taxon>Thripoidea</taxon>
        <taxon>Thripidae</taxon>
        <taxon>Megalurothrips</taxon>
    </lineage>
</organism>
<feature type="compositionally biased region" description="Low complexity" evidence="1">
    <location>
        <begin position="133"/>
        <end position="149"/>
    </location>
</feature>
<name>A0AAV7X7U3_9NEOP</name>
<dbReference type="AlphaFoldDB" id="A0AAV7X7U3"/>
<feature type="compositionally biased region" description="Basic and acidic residues" evidence="1">
    <location>
        <begin position="102"/>
        <end position="132"/>
    </location>
</feature>
<gene>
    <name evidence="2" type="ORF">ONE63_003367</name>
</gene>
<feature type="region of interest" description="Disordered" evidence="1">
    <location>
        <begin position="244"/>
        <end position="297"/>
    </location>
</feature>
<reference evidence="2" key="1">
    <citation type="submission" date="2022-12" db="EMBL/GenBank/DDBJ databases">
        <title>Chromosome-level genome assembly of the bean flower thrips Megalurothrips usitatus.</title>
        <authorList>
            <person name="Ma L."/>
            <person name="Liu Q."/>
            <person name="Li H."/>
            <person name="Cai W."/>
        </authorList>
    </citation>
    <scope>NUCLEOTIDE SEQUENCE</scope>
    <source>
        <strain evidence="2">Cailab_2022a</strain>
    </source>
</reference>
<keyword evidence="3" id="KW-1185">Reference proteome</keyword>
<comment type="caution">
    <text evidence="2">The sequence shown here is derived from an EMBL/GenBank/DDBJ whole genome shotgun (WGS) entry which is preliminary data.</text>
</comment>
<evidence type="ECO:0000256" key="1">
    <source>
        <dbReference type="SAM" id="MobiDB-lite"/>
    </source>
</evidence>
<protein>
    <submittedName>
        <fullName evidence="2">Uncharacterized protein</fullName>
    </submittedName>
</protein>
<feature type="compositionally biased region" description="Acidic residues" evidence="1">
    <location>
        <begin position="249"/>
        <end position="260"/>
    </location>
</feature>
<sequence length="303" mass="33480">MSLDPKRVGRPVGTNQLAYTSLEVETAFKTLVEVCPMNVSGQKFLALLQDTFVKGKLRKAVPHLYDSLYTRKEKEPSVAEWTYLREYMKDVDWRMPRPPKPPKKDAPGDGESESAKKTAREENQKDLKKDMRGAAAAGSSSTPSSPSTSRKGMGGSPFAAFYPPLSSTPKGGVDEDIMEVVLGGLLDRRLQTFRQKVMTELKEMCSPPSKQAPDRPVAGAWRRKVNEQAGCRLETTARPEIIVLSSSSEGEEGNASDNEEPVVRVKEEREDWPQDGPGEAVEAIPPISEEMMETGSRTWCTVC</sequence>
<dbReference type="EMBL" id="JAPTSV010000013">
    <property type="protein sequence ID" value="KAJ1521726.1"/>
    <property type="molecule type" value="Genomic_DNA"/>
</dbReference>
<evidence type="ECO:0000313" key="3">
    <source>
        <dbReference type="Proteomes" id="UP001075354"/>
    </source>
</evidence>
<accession>A0AAV7X7U3</accession>
<feature type="compositionally biased region" description="Basic and acidic residues" evidence="1">
    <location>
        <begin position="261"/>
        <end position="272"/>
    </location>
</feature>
<dbReference type="Proteomes" id="UP001075354">
    <property type="component" value="Chromosome 13"/>
</dbReference>
<evidence type="ECO:0000313" key="2">
    <source>
        <dbReference type="EMBL" id="KAJ1521726.1"/>
    </source>
</evidence>